<dbReference type="Proteomes" id="UP000610760">
    <property type="component" value="Unassembled WGS sequence"/>
</dbReference>
<dbReference type="GO" id="GO:0003700">
    <property type="term" value="F:DNA-binding transcription factor activity"/>
    <property type="evidence" value="ECO:0007669"/>
    <property type="project" value="InterPro"/>
</dbReference>
<reference evidence="5" key="1">
    <citation type="submission" date="2020-08" db="EMBL/GenBank/DDBJ databases">
        <title>Genome public.</title>
        <authorList>
            <person name="Liu C."/>
            <person name="Sun Q."/>
        </authorList>
    </citation>
    <scope>NUCLEOTIDE SEQUENCE</scope>
    <source>
        <strain evidence="5">NSJ-33</strain>
    </source>
</reference>
<dbReference type="SMART" id="SM00871">
    <property type="entry name" value="AraC_E_bind"/>
    <property type="match status" value="1"/>
</dbReference>
<dbReference type="GO" id="GO:0043565">
    <property type="term" value="F:sequence-specific DNA binding"/>
    <property type="evidence" value="ECO:0007669"/>
    <property type="project" value="InterPro"/>
</dbReference>
<dbReference type="InterPro" id="IPR009057">
    <property type="entry name" value="Homeodomain-like_sf"/>
</dbReference>
<dbReference type="EMBL" id="JACRSV010000002">
    <property type="protein sequence ID" value="MBC8560232.1"/>
    <property type="molecule type" value="Genomic_DNA"/>
</dbReference>
<evidence type="ECO:0000256" key="1">
    <source>
        <dbReference type="ARBA" id="ARBA00023015"/>
    </source>
</evidence>
<dbReference type="RefSeq" id="WP_249295210.1">
    <property type="nucleotide sequence ID" value="NZ_JACRSV010000002.1"/>
</dbReference>
<dbReference type="PROSITE" id="PS00041">
    <property type="entry name" value="HTH_ARAC_FAMILY_1"/>
    <property type="match status" value="1"/>
</dbReference>
<dbReference type="AlphaFoldDB" id="A0A926E388"/>
<dbReference type="SUPFAM" id="SSF46689">
    <property type="entry name" value="Homeodomain-like"/>
    <property type="match status" value="2"/>
</dbReference>
<dbReference type="PRINTS" id="PR00032">
    <property type="entry name" value="HTHARAC"/>
</dbReference>
<evidence type="ECO:0000259" key="4">
    <source>
        <dbReference type="PROSITE" id="PS01124"/>
    </source>
</evidence>
<dbReference type="SMART" id="SM00342">
    <property type="entry name" value="HTH_ARAC"/>
    <property type="match status" value="1"/>
</dbReference>
<dbReference type="PANTHER" id="PTHR47504">
    <property type="entry name" value="RIGHT ORIGIN-BINDING PROTEIN"/>
    <property type="match status" value="1"/>
</dbReference>
<feature type="domain" description="HTH araC/xylS-type" evidence="4">
    <location>
        <begin position="8"/>
        <end position="105"/>
    </location>
</feature>
<keyword evidence="3" id="KW-0804">Transcription</keyword>
<dbReference type="PANTHER" id="PTHR47504:SF5">
    <property type="entry name" value="RIGHT ORIGIN-BINDING PROTEIN"/>
    <property type="match status" value="1"/>
</dbReference>
<evidence type="ECO:0000313" key="6">
    <source>
        <dbReference type="Proteomes" id="UP000610760"/>
    </source>
</evidence>
<dbReference type="InterPro" id="IPR011256">
    <property type="entry name" value="Reg_factor_effector_dom_sf"/>
</dbReference>
<comment type="caution">
    <text evidence="5">The sequence shown here is derived from an EMBL/GenBank/DDBJ whole genome shotgun (WGS) entry which is preliminary data.</text>
</comment>
<dbReference type="Gene3D" id="1.10.10.60">
    <property type="entry name" value="Homeodomain-like"/>
    <property type="match status" value="2"/>
</dbReference>
<dbReference type="Pfam" id="PF06445">
    <property type="entry name" value="GyrI-like"/>
    <property type="match status" value="1"/>
</dbReference>
<dbReference type="Pfam" id="PF12833">
    <property type="entry name" value="HTH_18"/>
    <property type="match status" value="1"/>
</dbReference>
<keyword evidence="6" id="KW-1185">Reference proteome</keyword>
<dbReference type="InterPro" id="IPR050959">
    <property type="entry name" value="MarA-like"/>
</dbReference>
<evidence type="ECO:0000256" key="2">
    <source>
        <dbReference type="ARBA" id="ARBA00023125"/>
    </source>
</evidence>
<dbReference type="InterPro" id="IPR020449">
    <property type="entry name" value="Tscrpt_reg_AraC-type_HTH"/>
</dbReference>
<dbReference type="InterPro" id="IPR018060">
    <property type="entry name" value="HTH_AraC"/>
</dbReference>
<protein>
    <submittedName>
        <fullName evidence="5">AraC family transcriptional regulator</fullName>
    </submittedName>
</protein>
<name>A0A926E388_9FIRM</name>
<evidence type="ECO:0000313" key="5">
    <source>
        <dbReference type="EMBL" id="MBC8560232.1"/>
    </source>
</evidence>
<dbReference type="PROSITE" id="PS01124">
    <property type="entry name" value="HTH_ARAC_FAMILY_2"/>
    <property type="match status" value="1"/>
</dbReference>
<accession>A0A926E388</accession>
<evidence type="ECO:0000256" key="3">
    <source>
        <dbReference type="ARBA" id="ARBA00023163"/>
    </source>
</evidence>
<keyword evidence="1" id="KW-0805">Transcription regulation</keyword>
<dbReference type="Gene3D" id="3.20.80.10">
    <property type="entry name" value="Regulatory factor, effector binding domain"/>
    <property type="match status" value="1"/>
</dbReference>
<dbReference type="InterPro" id="IPR018062">
    <property type="entry name" value="HTH_AraC-typ_CS"/>
</dbReference>
<dbReference type="InterPro" id="IPR010499">
    <property type="entry name" value="AraC_E-bd"/>
</dbReference>
<dbReference type="InterPro" id="IPR029442">
    <property type="entry name" value="GyrI-like"/>
</dbReference>
<organism evidence="5 6">
    <name type="scientific">Fumia xinanensis</name>
    <dbReference type="NCBI Taxonomy" id="2763659"/>
    <lineage>
        <taxon>Bacteria</taxon>
        <taxon>Bacillati</taxon>
        <taxon>Bacillota</taxon>
        <taxon>Clostridia</taxon>
        <taxon>Eubacteriales</taxon>
        <taxon>Oscillospiraceae</taxon>
        <taxon>Fumia</taxon>
    </lineage>
</organism>
<dbReference type="SUPFAM" id="SSF55136">
    <property type="entry name" value="Probable bacterial effector-binding domain"/>
    <property type="match status" value="1"/>
</dbReference>
<gene>
    <name evidence="5" type="ORF">H8710_09145</name>
</gene>
<sequence>MDWLKRLNEAMEYIEKNLEGKPDPEQTAKIACCSVFHFQRMFSYMADMPLSEYVRRRKMTKAAFDLQNGEKVLDVALKYGYDSPTAFTRAFKAVHGVPPSAAREEGVSLKSYPPICFLITIKGDVQMDYKIIHKDAFKIVGHKRHYAGSVEECFQQVPLFWGEAHANGWIPPLCPLMDGEPMGVLGVSACQKPHDFDYFIAVATNKDTPEGLSEYVVPACTWAVFESVGPMPGAIQTLQKRIVTEWLPNSGYEYADAPDIEVYGPGDQSAADYRCEVWLPVVKKG</sequence>
<proteinExistence type="predicted"/>
<keyword evidence="2" id="KW-0238">DNA-binding</keyword>